<dbReference type="Pfam" id="PF05359">
    <property type="entry name" value="DUF748"/>
    <property type="match status" value="1"/>
</dbReference>
<dbReference type="Proteomes" id="UP000253769">
    <property type="component" value="Unassembled WGS sequence"/>
</dbReference>
<evidence type="ECO:0000256" key="1">
    <source>
        <dbReference type="SAM" id="MobiDB-lite"/>
    </source>
</evidence>
<comment type="caution">
    <text evidence="2">The sequence shown here is derived from an EMBL/GenBank/DDBJ whole genome shotgun (WGS) entry which is preliminary data.</text>
</comment>
<evidence type="ECO:0000313" key="2">
    <source>
        <dbReference type="EMBL" id="RDE18210.1"/>
    </source>
</evidence>
<organism evidence="2 3">
    <name type="scientific">Motiliproteus coralliicola</name>
    <dbReference type="NCBI Taxonomy" id="2283196"/>
    <lineage>
        <taxon>Bacteria</taxon>
        <taxon>Pseudomonadati</taxon>
        <taxon>Pseudomonadota</taxon>
        <taxon>Gammaproteobacteria</taxon>
        <taxon>Oceanospirillales</taxon>
        <taxon>Oceanospirillaceae</taxon>
        <taxon>Motiliproteus</taxon>
    </lineage>
</organism>
<name>A0A369W885_9GAMM</name>
<proteinExistence type="predicted"/>
<gene>
    <name evidence="2" type="ORF">DV711_19140</name>
</gene>
<dbReference type="InterPro" id="IPR036737">
    <property type="entry name" value="OmpA-like_sf"/>
</dbReference>
<accession>A0A369W885</accession>
<dbReference type="Gene3D" id="3.30.1330.60">
    <property type="entry name" value="OmpA-like domain"/>
    <property type="match status" value="1"/>
</dbReference>
<dbReference type="OrthoDB" id="6114420at2"/>
<dbReference type="AlphaFoldDB" id="A0A369W885"/>
<evidence type="ECO:0000313" key="3">
    <source>
        <dbReference type="Proteomes" id="UP000253769"/>
    </source>
</evidence>
<reference evidence="2 3" key="1">
    <citation type="submission" date="2018-07" db="EMBL/GenBank/DDBJ databases">
        <title>Motiliproteus coralliicola sp. nov., a bacterium isolated from Coral.</title>
        <authorList>
            <person name="Wang G."/>
        </authorList>
    </citation>
    <scope>NUCLEOTIDE SEQUENCE [LARGE SCALE GENOMIC DNA]</scope>
    <source>
        <strain evidence="2 3">C34</strain>
    </source>
</reference>
<feature type="region of interest" description="Disordered" evidence="1">
    <location>
        <begin position="115"/>
        <end position="134"/>
    </location>
</feature>
<dbReference type="RefSeq" id="WP_114697331.1">
    <property type="nucleotide sequence ID" value="NZ_QQOH01000006.1"/>
</dbReference>
<keyword evidence="3" id="KW-1185">Reference proteome</keyword>
<dbReference type="EMBL" id="QQOH01000006">
    <property type="protein sequence ID" value="RDE18210.1"/>
    <property type="molecule type" value="Genomic_DNA"/>
</dbReference>
<dbReference type="InterPro" id="IPR008023">
    <property type="entry name" value="DUF748"/>
</dbReference>
<protein>
    <submittedName>
        <fullName evidence="2">DUF748 domain-containing protein</fullName>
    </submittedName>
</protein>
<sequence length="954" mass="104810">MKNRKPLWIGSIMVALLLCISFVPALVLKLQLKQQLKQLGAEQVGLASAYLNPWTGYLEIMGLSAKSAGQPELKVGRFEAQISYAALWEQRLQLTRLSLADAAFHLRQQGSETRLGPLTLPKAAEEESDSSESTDWRWGLNGFQFDRLQASYQNPQFSQRLQIDQAILKLLYQWTPDKRTELTVKGKLNGSPISIDTRGTPLAQRPQLEFDVRLNRLDLAPLSAPWVPGLEGLVSTDLSITVEQLQDGFKLQQKGSLQLDSFAYQAEGLKTRSPQISWKGSAAQQLEKGNLRGVQSDNELQLQQLDLELADAGLTLKEQAISMNAKIDLDGTQKLLFDGSLNTEAAEINLPDLQLQNQSRGWRGQVDVALNDQGLQQLTTDGSLELQQLQLTQPQLQVHEQQITLTGKLETDLKQLLFNGLLETAPAQINHQQLQISNQSRRWQGDLALDLDNQQLSKLSGDLALGPIALQHQDGSKLVRLEQFSLQGLKTPAPNALASDRLQLKQLQLGDNQPLLTLDQLTITELAGSEQSAKLGQIEPGALVTRVDLNAERQPYRWLEWMAKLQPEADTKAAPAKDEKAPAQQQPPFPFELAQLTLQHPATILVSEYSPRLKAQSKPVQLTVSELSLAKLNTRSDQSSPFRLKAKANRFGEIELDGNYSLFAEKPNAQWQSNIKGMSLPPFSRFMNQATGYEFESGKLGLTSQGKINQGLLDSTTHLSINNLSVEPASQNATQEFDGQLGMPLGVAVALLTDDEDNVELDLPVKGSLDDPQFGIQSVINIVMAKVAKEAAMGYLSASLQPYGALLSLGRMALDAVEGSAINLDPVYFEPGSNQLTAVGEDYLTKIGGMLKERKGLRLKLCGLSVAADLDWLMQQRPKATTTLTASASAASTSAPLTPTPEELAQLQDLAEERGVTVKSYLIEDLQANDEQLFSCLAKVDPSLQLKPQVRMGL</sequence>